<organism evidence="1">
    <name type="scientific">marine sediment metagenome</name>
    <dbReference type="NCBI Taxonomy" id="412755"/>
    <lineage>
        <taxon>unclassified sequences</taxon>
        <taxon>metagenomes</taxon>
        <taxon>ecological metagenomes</taxon>
    </lineage>
</organism>
<name>X1RPQ0_9ZZZZ</name>
<evidence type="ECO:0000313" key="1">
    <source>
        <dbReference type="EMBL" id="GAI82732.1"/>
    </source>
</evidence>
<proteinExistence type="predicted"/>
<sequence length="82" mass="9399">GKYVAHLFGQYNYGLDQQHTDYNALEKAFITLFYKSKVMNKSVAIPFNIGCCRGGGNWSIVFDMIERVFGDYDITIYKLDKG</sequence>
<protein>
    <recommendedName>
        <fullName evidence="2">Macro domain-containing protein</fullName>
    </recommendedName>
</protein>
<accession>X1RPQ0</accession>
<dbReference type="Gene3D" id="3.40.220.10">
    <property type="entry name" value="Leucine Aminopeptidase, subunit E, domain 1"/>
    <property type="match status" value="1"/>
</dbReference>
<dbReference type="EMBL" id="BARW01013701">
    <property type="protein sequence ID" value="GAI82732.1"/>
    <property type="molecule type" value="Genomic_DNA"/>
</dbReference>
<reference evidence="1" key="1">
    <citation type="journal article" date="2014" name="Front. Microbiol.">
        <title>High frequency of phylogenetically diverse reductive dehalogenase-homologous genes in deep subseafloor sedimentary metagenomes.</title>
        <authorList>
            <person name="Kawai M."/>
            <person name="Futagami T."/>
            <person name="Toyoda A."/>
            <person name="Takaki Y."/>
            <person name="Nishi S."/>
            <person name="Hori S."/>
            <person name="Arai W."/>
            <person name="Tsubouchi T."/>
            <person name="Morono Y."/>
            <person name="Uchiyama I."/>
            <person name="Ito T."/>
            <person name="Fujiyama A."/>
            <person name="Inagaki F."/>
            <person name="Takami H."/>
        </authorList>
    </citation>
    <scope>NUCLEOTIDE SEQUENCE</scope>
    <source>
        <strain evidence="1">Expedition CK06-06</strain>
    </source>
</reference>
<dbReference type="AlphaFoldDB" id="X1RPQ0"/>
<feature type="non-terminal residue" evidence="1">
    <location>
        <position position="1"/>
    </location>
</feature>
<gene>
    <name evidence="1" type="ORF">S12H4_24912</name>
</gene>
<dbReference type="SUPFAM" id="SSF52949">
    <property type="entry name" value="Macro domain-like"/>
    <property type="match status" value="1"/>
</dbReference>
<comment type="caution">
    <text evidence="1">The sequence shown here is derived from an EMBL/GenBank/DDBJ whole genome shotgun (WGS) entry which is preliminary data.</text>
</comment>
<dbReference type="InterPro" id="IPR043472">
    <property type="entry name" value="Macro_dom-like"/>
</dbReference>
<evidence type="ECO:0008006" key="2">
    <source>
        <dbReference type="Google" id="ProtNLM"/>
    </source>
</evidence>